<proteinExistence type="predicted"/>
<dbReference type="AlphaFoldDB" id="A0A0E0NIZ3"/>
<feature type="region of interest" description="Disordered" evidence="1">
    <location>
        <begin position="48"/>
        <end position="76"/>
    </location>
</feature>
<dbReference type="HOGENOM" id="CLU_514269_0_0_1"/>
<accession>A0A0E0NIZ3</accession>
<evidence type="ECO:0000313" key="3">
    <source>
        <dbReference type="Proteomes" id="UP000008022"/>
    </source>
</evidence>
<dbReference type="Proteomes" id="UP000008022">
    <property type="component" value="Unassembled WGS sequence"/>
</dbReference>
<sequence>MNSQNKSMDWYLDRLLEKFEEIGKRERESMQWRLDIMKEITTSLKASTPDFRAASSPPSQAPPSPTPTTCSTKCPNNVNPQVMESSSRLDEETAPMIFLELGDVKDKVHDPYIVTEDFLEVTPTKCSMKCSSPNAEPYLTMVAVATCATTATTSMELVAAKDTTGVTYIDTPNYSKVTHAKCSTVSLDVDDGTSQAVVVFSIMKSVSKVVPISIEPMDIFLQRLMTDLKQYTSMPVRCLLKCPNDDKEPLMEHPKRNPWPPPTHNYALGNGQALQLTLFVLNCLGIILQWMPPWLPLIGLIQEHVCEQEQIMCKHWDPGKDKVHQHKILLDDWLPQYYFHLRFWDLGDDNATGHLIGLDCLLKSDSFQLGHNWQTSDHRIRFGQHAVYFQVHLLALYCATAHPNTILKSLVMSSISVEQSRVSCGKEMESLAELYSHCYSYARDNRKENYFLQLTKYLLASYNAHDDRGRSGAIGDARKFCTWEFYAKKNPYKLHTVVICTDHWRLHLCEGFDIPLVDEAACLRTADRTN</sequence>
<dbReference type="EnsemblPlants" id="ORUFI02G28640.1">
    <property type="protein sequence ID" value="ORUFI02G28640.1"/>
    <property type="gene ID" value="ORUFI02G28640"/>
</dbReference>
<reference evidence="3" key="1">
    <citation type="submission" date="2013-06" db="EMBL/GenBank/DDBJ databases">
        <authorList>
            <person name="Zhao Q."/>
        </authorList>
    </citation>
    <scope>NUCLEOTIDE SEQUENCE</scope>
    <source>
        <strain evidence="3">cv. W1943</strain>
    </source>
</reference>
<dbReference type="Gramene" id="ORUFI02G28640.1">
    <property type="protein sequence ID" value="ORUFI02G28640.1"/>
    <property type="gene ID" value="ORUFI02G28640"/>
</dbReference>
<evidence type="ECO:0000313" key="2">
    <source>
        <dbReference type="EnsemblPlants" id="ORUFI02G28640.1"/>
    </source>
</evidence>
<protein>
    <submittedName>
        <fullName evidence="2">Uncharacterized protein</fullName>
    </submittedName>
</protein>
<keyword evidence="3" id="KW-1185">Reference proteome</keyword>
<evidence type="ECO:0000256" key="1">
    <source>
        <dbReference type="SAM" id="MobiDB-lite"/>
    </source>
</evidence>
<organism evidence="2 3">
    <name type="scientific">Oryza rufipogon</name>
    <name type="common">Brownbeard rice</name>
    <name type="synonym">Asian wild rice</name>
    <dbReference type="NCBI Taxonomy" id="4529"/>
    <lineage>
        <taxon>Eukaryota</taxon>
        <taxon>Viridiplantae</taxon>
        <taxon>Streptophyta</taxon>
        <taxon>Embryophyta</taxon>
        <taxon>Tracheophyta</taxon>
        <taxon>Spermatophyta</taxon>
        <taxon>Magnoliopsida</taxon>
        <taxon>Liliopsida</taxon>
        <taxon>Poales</taxon>
        <taxon>Poaceae</taxon>
        <taxon>BOP clade</taxon>
        <taxon>Oryzoideae</taxon>
        <taxon>Oryzeae</taxon>
        <taxon>Oryzinae</taxon>
        <taxon>Oryza</taxon>
    </lineage>
</organism>
<name>A0A0E0NIZ3_ORYRU</name>
<reference evidence="2" key="2">
    <citation type="submission" date="2015-06" db="UniProtKB">
        <authorList>
            <consortium name="EnsemblPlants"/>
        </authorList>
    </citation>
    <scope>IDENTIFICATION</scope>
</reference>